<proteinExistence type="inferred from homology"/>
<dbReference type="EMBL" id="PKLZ01000002">
    <property type="protein sequence ID" value="PLW83480.1"/>
    <property type="molecule type" value="Genomic_DNA"/>
</dbReference>
<comment type="subcellular location">
    <subcellularLocation>
        <location evidence="9">Cytoplasm</location>
    </subcellularLocation>
</comment>
<evidence type="ECO:0000313" key="11">
    <source>
        <dbReference type="EMBL" id="PLW83480.1"/>
    </source>
</evidence>
<evidence type="ECO:0000256" key="9">
    <source>
        <dbReference type="HAMAP-Rule" id="MF_00328"/>
    </source>
</evidence>
<dbReference type="PANTHER" id="PTHR23117:SF13">
    <property type="entry name" value="GUANYLATE KINASE"/>
    <property type="match status" value="1"/>
</dbReference>
<dbReference type="CDD" id="cd00071">
    <property type="entry name" value="GMPK"/>
    <property type="match status" value="1"/>
</dbReference>
<accession>A0A2N5Y503</accession>
<protein>
    <recommendedName>
        <fullName evidence="3 9">Guanylate kinase</fullName>
        <ecNumber evidence="2 9">2.7.4.8</ecNumber>
    </recommendedName>
    <alternativeName>
        <fullName evidence="8 9">GMP kinase</fullName>
    </alternativeName>
</protein>
<evidence type="ECO:0000256" key="8">
    <source>
        <dbReference type="ARBA" id="ARBA00030128"/>
    </source>
</evidence>
<dbReference type="GO" id="GO:0005829">
    <property type="term" value="C:cytosol"/>
    <property type="evidence" value="ECO:0007669"/>
    <property type="project" value="TreeGrafter"/>
</dbReference>
<organism evidence="11 12">
    <name type="scientific">Kineobactrum sediminis</name>
    <dbReference type="NCBI Taxonomy" id="1905677"/>
    <lineage>
        <taxon>Bacteria</taxon>
        <taxon>Pseudomonadati</taxon>
        <taxon>Pseudomonadota</taxon>
        <taxon>Gammaproteobacteria</taxon>
        <taxon>Cellvibrionales</taxon>
        <taxon>Halieaceae</taxon>
        <taxon>Kineobactrum</taxon>
    </lineage>
</organism>
<evidence type="ECO:0000256" key="6">
    <source>
        <dbReference type="ARBA" id="ARBA00022777"/>
    </source>
</evidence>
<dbReference type="NCBIfam" id="TIGR03263">
    <property type="entry name" value="guanyl_kin"/>
    <property type="match status" value="1"/>
</dbReference>
<dbReference type="AlphaFoldDB" id="A0A2N5Y503"/>
<evidence type="ECO:0000256" key="4">
    <source>
        <dbReference type="ARBA" id="ARBA00022679"/>
    </source>
</evidence>
<keyword evidence="7 9" id="KW-0067">ATP-binding</keyword>
<gene>
    <name evidence="9" type="primary">gmk</name>
    <name evidence="11" type="ORF">CWI75_03750</name>
</gene>
<dbReference type="Pfam" id="PF00625">
    <property type="entry name" value="Guanylate_kin"/>
    <property type="match status" value="1"/>
</dbReference>
<dbReference type="HAMAP" id="MF_00328">
    <property type="entry name" value="Guanylate_kinase"/>
    <property type="match status" value="1"/>
</dbReference>
<dbReference type="RefSeq" id="WP_101520162.1">
    <property type="nucleotide sequence ID" value="NZ_PKLZ01000002.1"/>
</dbReference>
<evidence type="ECO:0000256" key="1">
    <source>
        <dbReference type="ARBA" id="ARBA00005790"/>
    </source>
</evidence>
<dbReference type="GO" id="GO:0004385">
    <property type="term" value="F:GMP kinase activity"/>
    <property type="evidence" value="ECO:0007669"/>
    <property type="project" value="UniProtKB-UniRule"/>
</dbReference>
<keyword evidence="4 9" id="KW-0808">Transferase</keyword>
<dbReference type="InterPro" id="IPR008144">
    <property type="entry name" value="Guanylate_kin-like_dom"/>
</dbReference>
<dbReference type="PROSITE" id="PS50052">
    <property type="entry name" value="GUANYLATE_KINASE_2"/>
    <property type="match status" value="1"/>
</dbReference>
<keyword evidence="9" id="KW-0963">Cytoplasm</keyword>
<dbReference type="InterPro" id="IPR020590">
    <property type="entry name" value="Guanylate_kinase_CS"/>
</dbReference>
<comment type="function">
    <text evidence="9">Essential for recycling GMP and indirectly, cGMP.</text>
</comment>
<evidence type="ECO:0000259" key="10">
    <source>
        <dbReference type="PROSITE" id="PS50052"/>
    </source>
</evidence>
<dbReference type="SUPFAM" id="SSF52540">
    <property type="entry name" value="P-loop containing nucleoside triphosphate hydrolases"/>
    <property type="match status" value="1"/>
</dbReference>
<dbReference type="Gene3D" id="3.40.50.300">
    <property type="entry name" value="P-loop containing nucleotide triphosphate hydrolases"/>
    <property type="match status" value="1"/>
</dbReference>
<evidence type="ECO:0000256" key="3">
    <source>
        <dbReference type="ARBA" id="ARBA00016296"/>
    </source>
</evidence>
<keyword evidence="12" id="KW-1185">Reference proteome</keyword>
<dbReference type="InterPro" id="IPR027417">
    <property type="entry name" value="P-loop_NTPase"/>
</dbReference>
<dbReference type="PROSITE" id="PS00856">
    <property type="entry name" value="GUANYLATE_KINASE_1"/>
    <property type="match status" value="1"/>
</dbReference>
<comment type="catalytic activity">
    <reaction evidence="9">
        <text>GMP + ATP = GDP + ADP</text>
        <dbReference type="Rhea" id="RHEA:20780"/>
        <dbReference type="ChEBI" id="CHEBI:30616"/>
        <dbReference type="ChEBI" id="CHEBI:58115"/>
        <dbReference type="ChEBI" id="CHEBI:58189"/>
        <dbReference type="ChEBI" id="CHEBI:456216"/>
        <dbReference type="EC" id="2.7.4.8"/>
    </reaction>
</comment>
<keyword evidence="6 9" id="KW-0418">Kinase</keyword>
<dbReference type="InterPro" id="IPR017665">
    <property type="entry name" value="Guanylate_kinase"/>
</dbReference>
<feature type="binding site" evidence="9">
    <location>
        <begin position="12"/>
        <end position="19"/>
    </location>
    <ligand>
        <name>ATP</name>
        <dbReference type="ChEBI" id="CHEBI:30616"/>
    </ligand>
</feature>
<keyword evidence="5 9" id="KW-0547">Nucleotide-binding</keyword>
<dbReference type="Proteomes" id="UP000234845">
    <property type="component" value="Unassembled WGS sequence"/>
</dbReference>
<name>A0A2N5Y503_9GAMM</name>
<evidence type="ECO:0000313" key="12">
    <source>
        <dbReference type="Proteomes" id="UP000234845"/>
    </source>
</evidence>
<sequence length="205" mass="22670">MNGTGTLYTISAPSGAGKTSLVNALLERCEALRVSVSHTTRPQRRGEKDGVDYHFVDEAEFQAMLDRSAFLEHARVFGNLYGTSRAWVEEQLAAGTDVILEIDWQGAQQVKQQLPATRGIFILPPSREALEQRLNGRGQDDPEVIAARMTQAVEEMSHFTQSDYLVVNNDFDQALTELAAIITCHRLATSRQQQALGGLLDNLLN</sequence>
<dbReference type="GO" id="GO:0005524">
    <property type="term" value="F:ATP binding"/>
    <property type="evidence" value="ECO:0007669"/>
    <property type="project" value="UniProtKB-UniRule"/>
</dbReference>
<evidence type="ECO:0000256" key="5">
    <source>
        <dbReference type="ARBA" id="ARBA00022741"/>
    </source>
</evidence>
<feature type="domain" description="Guanylate kinase-like" evidence="10">
    <location>
        <begin position="5"/>
        <end position="183"/>
    </location>
</feature>
<evidence type="ECO:0000256" key="2">
    <source>
        <dbReference type="ARBA" id="ARBA00012961"/>
    </source>
</evidence>
<dbReference type="EC" id="2.7.4.8" evidence="2 9"/>
<comment type="similarity">
    <text evidence="1 9">Belongs to the guanylate kinase family.</text>
</comment>
<dbReference type="FunFam" id="3.30.63.10:FF:000002">
    <property type="entry name" value="Guanylate kinase 1"/>
    <property type="match status" value="1"/>
</dbReference>
<dbReference type="Gene3D" id="3.30.63.10">
    <property type="entry name" value="Guanylate Kinase phosphate binding domain"/>
    <property type="match status" value="1"/>
</dbReference>
<dbReference type="PANTHER" id="PTHR23117">
    <property type="entry name" value="GUANYLATE KINASE-RELATED"/>
    <property type="match status" value="1"/>
</dbReference>
<dbReference type="OrthoDB" id="9808150at2"/>
<comment type="caution">
    <text evidence="11">The sequence shown here is derived from an EMBL/GenBank/DDBJ whole genome shotgun (WGS) entry which is preliminary data.</text>
</comment>
<evidence type="ECO:0000256" key="7">
    <source>
        <dbReference type="ARBA" id="ARBA00022840"/>
    </source>
</evidence>
<dbReference type="InterPro" id="IPR008145">
    <property type="entry name" value="GK/Ca_channel_bsu"/>
</dbReference>
<reference evidence="12" key="1">
    <citation type="submission" date="2017-11" db="EMBL/GenBank/DDBJ databases">
        <title>The draft genome sequence of Chromatocurvus sp. F02.</title>
        <authorList>
            <person name="Du Z.-J."/>
            <person name="Chang Y.-Q."/>
        </authorList>
    </citation>
    <scope>NUCLEOTIDE SEQUENCE [LARGE SCALE GENOMIC DNA]</scope>
    <source>
        <strain evidence="12">F02</strain>
    </source>
</reference>
<dbReference type="SMART" id="SM00072">
    <property type="entry name" value="GuKc"/>
    <property type="match status" value="1"/>
</dbReference>